<dbReference type="PANTHER" id="PTHR43394:SF1">
    <property type="entry name" value="ATP-BINDING CASSETTE SUB-FAMILY B MEMBER 10, MITOCHONDRIAL"/>
    <property type="match status" value="1"/>
</dbReference>
<evidence type="ECO:0000256" key="7">
    <source>
        <dbReference type="ARBA" id="ARBA00022989"/>
    </source>
</evidence>
<dbReference type="eggNOG" id="COG1132">
    <property type="taxonomic scope" value="Bacteria"/>
</dbReference>
<accession>V8CBV2</accession>
<dbReference type="PATRIC" id="fig|1357400.3.peg.1323"/>
<evidence type="ECO:0008006" key="14">
    <source>
        <dbReference type="Google" id="ProtNLM"/>
    </source>
</evidence>
<organism evidence="12 13">
    <name type="scientific">Helicobacter macacae MIT 99-5501</name>
    <dbReference type="NCBI Taxonomy" id="1357400"/>
    <lineage>
        <taxon>Bacteria</taxon>
        <taxon>Pseudomonadati</taxon>
        <taxon>Campylobacterota</taxon>
        <taxon>Epsilonproteobacteria</taxon>
        <taxon>Campylobacterales</taxon>
        <taxon>Helicobacteraceae</taxon>
        <taxon>Helicobacter</taxon>
    </lineage>
</organism>
<comment type="subcellular location">
    <subcellularLocation>
        <location evidence="1">Cell membrane</location>
        <topology evidence="1">Multi-pass membrane protein</topology>
    </subcellularLocation>
</comment>
<keyword evidence="2" id="KW-0813">Transport</keyword>
<evidence type="ECO:0000313" key="13">
    <source>
        <dbReference type="Proteomes" id="UP000018731"/>
    </source>
</evidence>
<dbReference type="InterPro" id="IPR017871">
    <property type="entry name" value="ABC_transporter-like_CS"/>
</dbReference>
<feature type="transmembrane region" description="Helical" evidence="9">
    <location>
        <begin position="66"/>
        <end position="83"/>
    </location>
</feature>
<keyword evidence="6" id="KW-0067">ATP-binding</keyword>
<dbReference type="Gene3D" id="3.40.50.300">
    <property type="entry name" value="P-loop containing nucleotide triphosphate hydrolases"/>
    <property type="match status" value="1"/>
</dbReference>
<keyword evidence="7 9" id="KW-1133">Transmembrane helix</keyword>
<dbReference type="FunFam" id="3.40.50.300:FF:000854">
    <property type="entry name" value="Multidrug ABC transporter ATP-binding protein"/>
    <property type="match status" value="1"/>
</dbReference>
<dbReference type="GO" id="GO:0005886">
    <property type="term" value="C:plasma membrane"/>
    <property type="evidence" value="ECO:0007669"/>
    <property type="project" value="UniProtKB-SubCell"/>
</dbReference>
<dbReference type="SMART" id="SM00382">
    <property type="entry name" value="AAA"/>
    <property type="match status" value="1"/>
</dbReference>
<evidence type="ECO:0000256" key="4">
    <source>
        <dbReference type="ARBA" id="ARBA00022692"/>
    </source>
</evidence>
<keyword evidence="3" id="KW-1003">Cell membrane</keyword>
<keyword evidence="8 9" id="KW-0472">Membrane</keyword>
<evidence type="ECO:0000256" key="1">
    <source>
        <dbReference type="ARBA" id="ARBA00004651"/>
    </source>
</evidence>
<dbReference type="HOGENOM" id="CLU_000604_84_3_7"/>
<dbReference type="EMBL" id="AZJI01000004">
    <property type="protein sequence ID" value="ETD24216.1"/>
    <property type="molecule type" value="Genomic_DNA"/>
</dbReference>
<dbReference type="AlphaFoldDB" id="V8CBV2"/>
<dbReference type="SUPFAM" id="SSF90123">
    <property type="entry name" value="ABC transporter transmembrane region"/>
    <property type="match status" value="1"/>
</dbReference>
<evidence type="ECO:0000256" key="6">
    <source>
        <dbReference type="ARBA" id="ARBA00022840"/>
    </source>
</evidence>
<dbReference type="GO" id="GO:0005524">
    <property type="term" value="F:ATP binding"/>
    <property type="evidence" value="ECO:0007669"/>
    <property type="project" value="UniProtKB-KW"/>
</dbReference>
<dbReference type="GO" id="GO:0015421">
    <property type="term" value="F:ABC-type oligopeptide transporter activity"/>
    <property type="evidence" value="ECO:0007669"/>
    <property type="project" value="TreeGrafter"/>
</dbReference>
<keyword evidence="4 9" id="KW-0812">Transmembrane</keyword>
<dbReference type="Gene3D" id="1.20.1560.10">
    <property type="entry name" value="ABC transporter type 1, transmembrane domain"/>
    <property type="match status" value="1"/>
</dbReference>
<dbReference type="RefSeq" id="WP_023927689.1">
    <property type="nucleotide sequence ID" value="NZ_KI669454.1"/>
</dbReference>
<evidence type="ECO:0000256" key="2">
    <source>
        <dbReference type="ARBA" id="ARBA00022448"/>
    </source>
</evidence>
<evidence type="ECO:0000259" key="10">
    <source>
        <dbReference type="PROSITE" id="PS50893"/>
    </source>
</evidence>
<evidence type="ECO:0000256" key="3">
    <source>
        <dbReference type="ARBA" id="ARBA00022475"/>
    </source>
</evidence>
<comment type="caution">
    <text evidence="12">The sequence shown here is derived from an EMBL/GenBank/DDBJ whole genome shotgun (WGS) entry which is preliminary data.</text>
</comment>
<proteinExistence type="predicted"/>
<gene>
    <name evidence="12" type="ORF">HMPREF2086_00966</name>
</gene>
<dbReference type="Pfam" id="PF00005">
    <property type="entry name" value="ABC_tran"/>
    <property type="match status" value="1"/>
</dbReference>
<feature type="transmembrane region" description="Helical" evidence="9">
    <location>
        <begin position="29"/>
        <end position="54"/>
    </location>
</feature>
<dbReference type="InterPro" id="IPR003593">
    <property type="entry name" value="AAA+_ATPase"/>
</dbReference>
<dbReference type="Pfam" id="PF00664">
    <property type="entry name" value="ABC_membrane"/>
    <property type="match status" value="1"/>
</dbReference>
<dbReference type="PANTHER" id="PTHR43394">
    <property type="entry name" value="ATP-DEPENDENT PERMEASE MDL1, MITOCHONDRIAL"/>
    <property type="match status" value="1"/>
</dbReference>
<dbReference type="OrthoDB" id="9760168at2"/>
<dbReference type="PROSITE" id="PS50893">
    <property type="entry name" value="ABC_TRANSPORTER_2"/>
    <property type="match status" value="1"/>
</dbReference>
<sequence>MQNATQTTNPPKVTLKSFYKRFYPYIKDYYLFFFLVVISSSITAAGTAGSAYLIKPALDDIFLNKDAKMLTIVPFLVVVAYFAKGAGSYAQNFFINYIGSDIVRRIREDVLEHTLRLDLQFFNKMRTGELLARVTGDIEMVRAAVANYCTDFVREVFTIVGLIVVVIYQSPMLAFYSFVVLPFSVVPVIILMRHVKRLTRKGVNKGADIASKLTEIFSSAEIIKANNGEQLELEHYKKENKILFKLGIKGVLIGGINTPLMEFLGAIAIGLVIFVGGNEVIQERMTVGEFGAFTAALFMLWTPIKRLVGIFMSFQSALVAGERIAYIMDLRPTIIDGNRTLNKPIESIQVESTKLSYDEVAALNGVSLEVARNEIIALVGKSGSGKSSLVNMILRLYEPSSGRILINGVDTKEFTQKSVRDNISIVTQRIFIFNDTIAANVAYGSTIDNERVIDALKKAQMWDFVQGIEGGIEARLDEFGTNLSGGQRQRIAIARAIYKNSDVLIFDEATSALDIKTEEEIRKTIESIKQDKIIILIAHRPSTISLASRIYHLENGLITHINTPEEFFRDEALSQELQKEQ</sequence>
<dbReference type="InterPro" id="IPR039421">
    <property type="entry name" value="Type_1_exporter"/>
</dbReference>
<dbReference type="InterPro" id="IPR003439">
    <property type="entry name" value="ABC_transporter-like_ATP-bd"/>
</dbReference>
<feature type="transmembrane region" description="Helical" evidence="9">
    <location>
        <begin position="174"/>
        <end position="192"/>
    </location>
</feature>
<dbReference type="InterPro" id="IPR036640">
    <property type="entry name" value="ABC1_TM_sf"/>
</dbReference>
<dbReference type="InterPro" id="IPR011527">
    <property type="entry name" value="ABC1_TM_dom"/>
</dbReference>
<dbReference type="Proteomes" id="UP000018731">
    <property type="component" value="Unassembled WGS sequence"/>
</dbReference>
<dbReference type="CDD" id="cd18552">
    <property type="entry name" value="ABC_6TM_MsbA_like"/>
    <property type="match status" value="1"/>
</dbReference>
<evidence type="ECO:0000256" key="8">
    <source>
        <dbReference type="ARBA" id="ARBA00023136"/>
    </source>
</evidence>
<keyword evidence="5" id="KW-0547">Nucleotide-binding</keyword>
<feature type="transmembrane region" description="Helical" evidence="9">
    <location>
        <begin position="152"/>
        <end position="168"/>
    </location>
</feature>
<feature type="domain" description="ABC transmembrane type-1" evidence="11">
    <location>
        <begin position="34"/>
        <end position="316"/>
    </location>
</feature>
<dbReference type="SUPFAM" id="SSF52540">
    <property type="entry name" value="P-loop containing nucleoside triphosphate hydrolases"/>
    <property type="match status" value="1"/>
</dbReference>
<protein>
    <recommendedName>
        <fullName evidence="14">ABC transporter permease</fullName>
    </recommendedName>
</protein>
<evidence type="ECO:0000313" key="12">
    <source>
        <dbReference type="EMBL" id="ETD24216.1"/>
    </source>
</evidence>
<dbReference type="InterPro" id="IPR027417">
    <property type="entry name" value="P-loop_NTPase"/>
</dbReference>
<reference evidence="12 13" key="1">
    <citation type="journal article" date="2014" name="Genome Announc.">
        <title>Draft genome sequences of six enterohepatic helicobacter species isolated from humans and one from rhesus macaques.</title>
        <authorList>
            <person name="Shen Z."/>
            <person name="Sheh A."/>
            <person name="Young S.K."/>
            <person name="Abouelliel A."/>
            <person name="Ward D.V."/>
            <person name="Earl A.M."/>
            <person name="Fox J.G."/>
        </authorList>
    </citation>
    <scope>NUCLEOTIDE SEQUENCE [LARGE SCALE GENOMIC DNA]</scope>
    <source>
        <strain evidence="12 13">MIT 99-5501</strain>
    </source>
</reference>
<evidence type="ECO:0000256" key="9">
    <source>
        <dbReference type="SAM" id="Phobius"/>
    </source>
</evidence>
<dbReference type="PROSITE" id="PS00211">
    <property type="entry name" value="ABC_TRANSPORTER_1"/>
    <property type="match status" value="1"/>
</dbReference>
<keyword evidence="13" id="KW-1185">Reference proteome</keyword>
<dbReference type="PROSITE" id="PS50929">
    <property type="entry name" value="ABC_TM1F"/>
    <property type="match status" value="1"/>
</dbReference>
<feature type="domain" description="ABC transporter" evidence="10">
    <location>
        <begin position="348"/>
        <end position="580"/>
    </location>
</feature>
<feature type="transmembrane region" description="Helical" evidence="9">
    <location>
        <begin position="251"/>
        <end position="275"/>
    </location>
</feature>
<dbReference type="GO" id="GO:0016887">
    <property type="term" value="F:ATP hydrolysis activity"/>
    <property type="evidence" value="ECO:0007669"/>
    <property type="project" value="InterPro"/>
</dbReference>
<dbReference type="STRING" id="1357400.HMPREF2086_00966"/>
<evidence type="ECO:0000256" key="5">
    <source>
        <dbReference type="ARBA" id="ARBA00022741"/>
    </source>
</evidence>
<evidence type="ECO:0000259" key="11">
    <source>
        <dbReference type="PROSITE" id="PS50929"/>
    </source>
</evidence>
<name>V8CBV2_9HELI</name>